<dbReference type="Gene3D" id="1.10.40.50">
    <property type="entry name" value="Probable gtpase engc, domain 3"/>
    <property type="match status" value="1"/>
</dbReference>
<comment type="caution">
    <text evidence="13">The sequence shown here is derived from an EMBL/GenBank/DDBJ whole genome shotgun (WGS) entry which is preliminary data.</text>
</comment>
<dbReference type="Gene3D" id="3.40.50.300">
    <property type="entry name" value="P-loop containing nucleotide triphosphate hydrolases"/>
    <property type="match status" value="1"/>
</dbReference>
<dbReference type="CDD" id="cd03507">
    <property type="entry name" value="Delta12-FADS-like"/>
    <property type="match status" value="1"/>
</dbReference>
<feature type="transmembrane region" description="Helical" evidence="10">
    <location>
        <begin position="473"/>
        <end position="499"/>
    </location>
</feature>
<evidence type="ECO:0000313" key="14">
    <source>
        <dbReference type="Proteomes" id="UP001489004"/>
    </source>
</evidence>
<keyword evidence="5" id="KW-0560">Oxidoreductase</keyword>
<dbReference type="PANTHER" id="PTHR32100">
    <property type="entry name" value="OMEGA-6 FATTY ACID DESATURASE, CHLOROPLASTIC"/>
    <property type="match status" value="1"/>
</dbReference>
<dbReference type="SUPFAM" id="SSF48452">
    <property type="entry name" value="TPR-like"/>
    <property type="match status" value="1"/>
</dbReference>
<feature type="region of interest" description="Disordered" evidence="9">
    <location>
        <begin position="864"/>
        <end position="913"/>
    </location>
</feature>
<dbReference type="GO" id="GO:0006629">
    <property type="term" value="P:lipid metabolic process"/>
    <property type="evidence" value="ECO:0007669"/>
    <property type="project" value="InterPro"/>
</dbReference>
<dbReference type="InterPro" id="IPR021863">
    <property type="entry name" value="FAS_N"/>
</dbReference>
<dbReference type="GO" id="GO:0016717">
    <property type="term" value="F:oxidoreductase activity, acting on paired donors, with oxidation of a pair of donors resulting in the reduction of molecular oxygen to two molecules of water"/>
    <property type="evidence" value="ECO:0007669"/>
    <property type="project" value="InterPro"/>
</dbReference>
<evidence type="ECO:0000256" key="4">
    <source>
        <dbReference type="ARBA" id="ARBA00022741"/>
    </source>
</evidence>
<comment type="subcellular location">
    <subcellularLocation>
        <location evidence="1">Membrane</location>
    </subcellularLocation>
</comment>
<feature type="compositionally biased region" description="Basic and acidic residues" evidence="9">
    <location>
        <begin position="1122"/>
        <end position="1131"/>
    </location>
</feature>
<dbReference type="InterPro" id="IPR011990">
    <property type="entry name" value="TPR-like_helical_dom_sf"/>
</dbReference>
<dbReference type="Pfam" id="PF00487">
    <property type="entry name" value="FA_desaturase"/>
    <property type="match status" value="1"/>
</dbReference>
<dbReference type="SUPFAM" id="SSF50249">
    <property type="entry name" value="Nucleic acid-binding proteins"/>
    <property type="match status" value="1"/>
</dbReference>
<evidence type="ECO:0000256" key="7">
    <source>
        <dbReference type="ARBA" id="ARBA00023136"/>
    </source>
</evidence>
<comment type="similarity">
    <text evidence="3">Belongs to the fatty acid desaturase type 1 family.</text>
</comment>
<dbReference type="GO" id="GO:0003924">
    <property type="term" value="F:GTPase activity"/>
    <property type="evidence" value="ECO:0007669"/>
    <property type="project" value="InterPro"/>
</dbReference>
<proteinExistence type="inferred from homology"/>
<dbReference type="InterPro" id="IPR005804">
    <property type="entry name" value="FA_desaturase_dom"/>
</dbReference>
<dbReference type="InterPro" id="IPR012340">
    <property type="entry name" value="NA-bd_OB-fold"/>
</dbReference>
<feature type="region of interest" description="Disordered" evidence="9">
    <location>
        <begin position="1097"/>
        <end position="1158"/>
    </location>
</feature>
<dbReference type="InterPro" id="IPR027417">
    <property type="entry name" value="P-loop_NTPase"/>
</dbReference>
<accession>A0AAW1PNP7</accession>
<dbReference type="Gene3D" id="1.25.40.10">
    <property type="entry name" value="Tetratricopeptide repeat domain"/>
    <property type="match status" value="1"/>
</dbReference>
<name>A0AAW1PNP7_9CHLO</name>
<dbReference type="Pfam" id="PF13181">
    <property type="entry name" value="TPR_8"/>
    <property type="match status" value="1"/>
</dbReference>
<organism evidence="13 14">
    <name type="scientific">[Myrmecia] bisecta</name>
    <dbReference type="NCBI Taxonomy" id="41462"/>
    <lineage>
        <taxon>Eukaryota</taxon>
        <taxon>Viridiplantae</taxon>
        <taxon>Chlorophyta</taxon>
        <taxon>core chlorophytes</taxon>
        <taxon>Trebouxiophyceae</taxon>
        <taxon>Trebouxiales</taxon>
        <taxon>Trebouxiaceae</taxon>
        <taxon>Myrmecia</taxon>
    </lineage>
</organism>
<keyword evidence="7 10" id="KW-0472">Membrane</keyword>
<feature type="compositionally biased region" description="Acidic residues" evidence="9">
    <location>
        <begin position="1149"/>
        <end position="1158"/>
    </location>
</feature>
<evidence type="ECO:0000259" key="11">
    <source>
        <dbReference type="PROSITE" id="PS50936"/>
    </source>
</evidence>
<feature type="transmembrane region" description="Helical" evidence="10">
    <location>
        <begin position="337"/>
        <end position="355"/>
    </location>
</feature>
<dbReference type="Pfam" id="PF03193">
    <property type="entry name" value="RsgA_GTPase"/>
    <property type="match status" value="2"/>
</dbReference>
<evidence type="ECO:0000256" key="1">
    <source>
        <dbReference type="ARBA" id="ARBA00004370"/>
    </source>
</evidence>
<feature type="domain" description="EngC GTPase" evidence="11">
    <location>
        <begin position="740"/>
        <end position="891"/>
    </location>
</feature>
<keyword evidence="4" id="KW-0547">Nucleotide-binding</keyword>
<dbReference type="Gene3D" id="2.40.50.140">
    <property type="entry name" value="Nucleic acid-binding proteins"/>
    <property type="match status" value="1"/>
</dbReference>
<dbReference type="Proteomes" id="UP001489004">
    <property type="component" value="Unassembled WGS sequence"/>
</dbReference>
<evidence type="ECO:0000256" key="3">
    <source>
        <dbReference type="ARBA" id="ARBA00009295"/>
    </source>
</evidence>
<evidence type="ECO:0000256" key="9">
    <source>
        <dbReference type="SAM" id="MobiDB-lite"/>
    </source>
</evidence>
<dbReference type="PROSITE" id="PS51721">
    <property type="entry name" value="G_CP"/>
    <property type="match status" value="1"/>
</dbReference>
<evidence type="ECO:0000256" key="10">
    <source>
        <dbReference type="SAM" id="Phobius"/>
    </source>
</evidence>
<evidence type="ECO:0000256" key="2">
    <source>
        <dbReference type="ARBA" id="ARBA00005189"/>
    </source>
</evidence>
<feature type="compositionally biased region" description="Basic residues" evidence="9">
    <location>
        <begin position="1132"/>
        <end position="1141"/>
    </location>
</feature>
<feature type="region of interest" description="Disordered" evidence="9">
    <location>
        <begin position="260"/>
        <end position="279"/>
    </location>
</feature>
<evidence type="ECO:0000259" key="12">
    <source>
        <dbReference type="PROSITE" id="PS51721"/>
    </source>
</evidence>
<keyword evidence="14" id="KW-1185">Reference proteome</keyword>
<keyword evidence="6" id="KW-0342">GTP-binding</keyword>
<dbReference type="InterPro" id="IPR019734">
    <property type="entry name" value="TPR_rpt"/>
</dbReference>
<dbReference type="InterPro" id="IPR010914">
    <property type="entry name" value="RsgA_GTPase_dom"/>
</dbReference>
<feature type="region of interest" description="Disordered" evidence="9">
    <location>
        <begin position="942"/>
        <end position="1004"/>
    </location>
</feature>
<reference evidence="13 14" key="1">
    <citation type="journal article" date="2024" name="Nat. Commun.">
        <title>Phylogenomics reveals the evolutionary origins of lichenization in chlorophyte algae.</title>
        <authorList>
            <person name="Puginier C."/>
            <person name="Libourel C."/>
            <person name="Otte J."/>
            <person name="Skaloud P."/>
            <person name="Haon M."/>
            <person name="Grisel S."/>
            <person name="Petersen M."/>
            <person name="Berrin J.G."/>
            <person name="Delaux P.M."/>
            <person name="Dal Grande F."/>
            <person name="Keller J."/>
        </authorList>
    </citation>
    <scope>NUCLEOTIDE SEQUENCE [LARGE SCALE GENOMIC DNA]</scope>
    <source>
        <strain evidence="13 14">SAG 2043</strain>
    </source>
</reference>
<keyword evidence="8" id="KW-0802">TPR repeat</keyword>
<dbReference type="PROSITE" id="PS50005">
    <property type="entry name" value="TPR"/>
    <property type="match status" value="1"/>
</dbReference>
<evidence type="ECO:0000256" key="8">
    <source>
        <dbReference type="PROSITE-ProRule" id="PRU00339"/>
    </source>
</evidence>
<dbReference type="InterPro" id="IPR004881">
    <property type="entry name" value="Ribosome_biogen_GTPase_RsgA"/>
</dbReference>
<sequence length="1158" mass="126906">MKPEETVGVRTLLARDRKLVDTLPDTFDIEEPSSQPTTLLDAIVEASTSGQGDSSSDGQISDRSGASITKAQQAAAKASASQLKLKTQAMVAAEQLATPAETVSDTRMTCGEAIKQGTAKLQAGKHEEALELFQQALELPGNGFFRLAGTVREYRCASEAEENAALYNMACVYAQTGRRESALTCLEAALENNFSDFQTMRTDPDLKPIKGPELDQLLSKYDGLLAKIFKRRNKEQQPDKPWGLCRRQALQVANVAAAPPLPGRASEQSPERPPVVDETGYGRAAAPPFTLADIKNAVPAHCWKKNTWRSFSYLARDVAVVFGLAAGAYSLNAWWAWPLYWLAQGTMFWALFVVGHDCGHQSFANNKTLNDFVGNIVHSSILVPYHGWRISHRTHHSNHGHVENDESWHPVTKGLYDQMDDLGKFGRLGFPWPMLAYPFYLWKRSPGKAGSHYDPKCDLFVPQEAPLVRTSNAFMLGMVGILAACTYALGPLAILNLYVMPYWINVIWLDVVTYLHHHGPSDENEKIPWYRGEEWSYLRGGLSTIDRDFGIFNNIHHDIGTHVLHHLFPQIPHYHLVEATEAVKPVFGDYYRDVEPSPGPLPTHLIEPLVRSFKTDHYVEDEGDIVYYKRDPKLTFINAATPGTVLEDSDPCTATGQVMSAQANFVRVRVTEPQVGSSTGDRSCFQRELLCVVRGLLKKIKQTVLVGDYVQVIGIDWVDGRGMVEDVLARKSELPDPAIANVDQVLLVFSADLPPFDPEQATRFLVAAEAADLPVIVLLNKADLLRKEACDVLCDMVQSWGYKVLRVSAASGDGLDSLADALQGRVSVFAGPSGVGKSSLINALRLGTQAAVSETMRSRYAGLEDSELRSDPAAGSHAGNGGDAQRQDGSIREGPQGETAEGPSSSLLGTTRQASGSLASSSAAESSLLLVNGSAAAVGVAHSAPQDRLQNGAPVRPKPHATDTMEQPTARAQHVREGTLSVSQPPESQTSSSDYQAVGDVSQIGRGKHTTRNVTLLDIYGGLLADTPGFNQPTLQDVTTAALPHCFPEIAEQLESRSCAFSNCQHIYDPGCGVREGWDRHPFYVDLHAELKLQEDVSRQRAASKKKREGTVRYKSQAGGRRTREALLEPKSHRRVNRRQVKQTMQDLINEEVQADEP</sequence>
<dbReference type="GO" id="GO:0016020">
    <property type="term" value="C:membrane"/>
    <property type="evidence" value="ECO:0007669"/>
    <property type="project" value="UniProtKB-SubCell"/>
</dbReference>
<dbReference type="HAMAP" id="MF_01820">
    <property type="entry name" value="GTPase_RsgA"/>
    <property type="match status" value="1"/>
</dbReference>
<evidence type="ECO:0000313" key="13">
    <source>
        <dbReference type="EMBL" id="KAK9811503.1"/>
    </source>
</evidence>
<feature type="domain" description="CP-type G" evidence="12">
    <location>
        <begin position="731"/>
        <end position="1033"/>
    </location>
</feature>
<dbReference type="SMART" id="SM00028">
    <property type="entry name" value="TPR"/>
    <property type="match status" value="2"/>
</dbReference>
<dbReference type="SUPFAM" id="SSF52540">
    <property type="entry name" value="P-loop containing nucleoside triphosphate hydrolases"/>
    <property type="match status" value="2"/>
</dbReference>
<dbReference type="PROSITE" id="PS50936">
    <property type="entry name" value="ENGC_GTPASE"/>
    <property type="match status" value="1"/>
</dbReference>
<dbReference type="InterPro" id="IPR030378">
    <property type="entry name" value="G_CP_dom"/>
</dbReference>
<dbReference type="GO" id="GO:0005525">
    <property type="term" value="F:GTP binding"/>
    <property type="evidence" value="ECO:0007669"/>
    <property type="project" value="UniProtKB-KW"/>
</dbReference>
<protein>
    <submittedName>
        <fullName evidence="13">Uncharacterized protein</fullName>
    </submittedName>
</protein>
<dbReference type="Pfam" id="PF11960">
    <property type="entry name" value="DUF3474"/>
    <property type="match status" value="1"/>
</dbReference>
<dbReference type="NCBIfam" id="TIGR00157">
    <property type="entry name" value="ribosome small subunit-dependent GTPase A"/>
    <property type="match status" value="1"/>
</dbReference>
<dbReference type="CDD" id="cd01854">
    <property type="entry name" value="YjeQ_EngC"/>
    <property type="match status" value="1"/>
</dbReference>
<dbReference type="InterPro" id="IPR012171">
    <property type="entry name" value="Fatty_acid_desaturase"/>
</dbReference>
<keyword evidence="10" id="KW-1133">Transmembrane helix</keyword>
<dbReference type="EMBL" id="JALJOR010000009">
    <property type="protein sequence ID" value="KAK9811503.1"/>
    <property type="molecule type" value="Genomic_DNA"/>
</dbReference>
<feature type="repeat" description="TPR" evidence="8">
    <location>
        <begin position="110"/>
        <end position="143"/>
    </location>
</feature>
<keyword evidence="10" id="KW-0812">Transmembrane</keyword>
<evidence type="ECO:0000256" key="6">
    <source>
        <dbReference type="ARBA" id="ARBA00023134"/>
    </source>
</evidence>
<dbReference type="NCBIfam" id="NF047558">
    <property type="entry name" value="TPR_END_plus"/>
    <property type="match status" value="1"/>
</dbReference>
<comment type="pathway">
    <text evidence="2">Lipid metabolism.</text>
</comment>
<feature type="compositionally biased region" description="Polar residues" evidence="9">
    <location>
        <begin position="902"/>
        <end position="913"/>
    </location>
</feature>
<evidence type="ECO:0000256" key="5">
    <source>
        <dbReference type="ARBA" id="ARBA00023002"/>
    </source>
</evidence>
<feature type="compositionally biased region" description="Polar residues" evidence="9">
    <location>
        <begin position="980"/>
        <end position="995"/>
    </location>
</feature>
<dbReference type="AlphaFoldDB" id="A0AAW1PNP7"/>
<gene>
    <name evidence="13" type="ORF">WJX72_004946</name>
</gene>